<accession>A0AC35G456</accession>
<evidence type="ECO:0000313" key="2">
    <source>
        <dbReference type="WBParaSite" id="PS1159_v2.g23893.t1"/>
    </source>
</evidence>
<evidence type="ECO:0000313" key="1">
    <source>
        <dbReference type="Proteomes" id="UP000887580"/>
    </source>
</evidence>
<sequence>MLKTALLLLIGAAVTFAIVLVPPNRNLALGRKIHSSFTCGEVNGQPIREMYCTIAASAYTPHNQYSYSMADEDGTNPYRQARMEKQSFLQGGQNCDFCEANSSYAHPASNMVDGSPSWWQSPPLSRGIQYNEVNITIDLEQEFHVAYVWIQMANSPRPGTWILERSVDYGLTYTPWQYFAASPAECSRRFGTASLRPIEEDDSVICTHEFSQIHPMENGEIVINLLENRPGKNNFSHSPVLQNFARATNVRLRLLKTKTLQGQLMDLNENNDPTVTRRYYYAIKEIMMGGRCVCNGHADSCDVLDVNRPRTWLCRCDHNTCGDSCDKCCPGFEQKKWHRAREGHEFVCEPCNCHGHSNTCVYEEELDEKKLSLDIHGEYNGGGRCLDCRHNTQGINCNECVDGYYRPEGKSWNETDVCQRCVCDPTKHNGKCAEITGKCECLPQFTGENCDQCSPGYYDPPTCKPCQCNINGTDGEVCLAPDEQCPCKVNFAGKFCDECAAGYTNITKGCIACTCDDTGSRSNECDKITEQCECKQNFGGKLCDTCAKGYYNYPTCDFCDCDPSGTEGEVCDMKSGQCLCKAGFAGKRCDQCDVNHYGYPNCRSCNCDTAGSKNVTCDIKTGECPCHSNFTGRTCDKCAAGFYNYPKCHSCDCVLAGSKGLTCDNDGQCYCKPNFVGKHCDQCKPNFYNFPICEECNCNPHGVAASFAGCDKVAPGELCTCKENVIGRTCNECKPTFWDLQYYHDKGCIDCACNMTGTVSLLNNCNQNSGQCACKRYVQGQKCDHCVDGFFSLEVNNHVGCQPCNCDIGGSVGHSCNMISGQCRCRPRVEGIKCSDTIKDHYYPTLWHMKYEAEEARLPDNNQVRYAIDENQFPEFSWKGFTVFSPIQNKIYIDVDIRKSSVYKLLLHYLNPTSVPIDVEISVAPVETSSADFQQNISTTLPIAEGPATVIVNDPLKPFVLNPGRWRIIFQTSKRLFLDYIVLLPAEYYDASLLSEKVYKPCTAKQNESDICVDLLYPPLPTAQRIDISNSESFKEIDKDGNEQPLTTMTVDDLPENIGQAILVESGKSTKDITIDIPVPDDGTYFAVLEYFNPEPFNAPLKVQITQGESTAADGVIALNHCPYAGFCRELLTADGKAALLGLKKSPPNAVAHITVQPDHHFGIIAVNLIKEDNWNNDYLKQYEVCIRRDGQCEGLFYPPPPNAIVTEAESGRNANNSISGDKLPFNIVDDKNVQLMSLDNVQSTLEISGVVTIPGQYVFVIHYYNPDNTPLNLDIMVQNDRFADADFHYCPTVTGCRTIVFDKQTSNNNLFQINDKYSLTLYFNQNQKGPIYIDSVTAVPSQYFRDNIVKPLPIYKSNEFFEKCSANHFENNPTNVSEFCQKKIFALTVDFNNGAIACGCNAHGSYDFGCEDYGGQCKCKQNIIGRTCDRCSPGHYNFPNCLKCRCGINQQCDERTGQCYCPLHVEGINCDKCVSSGFGYDPLIGCQLCGCHPNGSYNGELRCDANNGQCLCKANVGGRQCDRCLPGYYGFPHCYPCQCNIEGTTEAICDEATAQCICKKNVQGATCDQCVSGTFFLRAADTDGCSDCFCFDVTDRCVSSNLPVNTLTFDDQSWKTDDPNGNVSGFRGIVTYTASIEGAPENVYFVHENANNKDYTTSYGLTISFIIASFKSDNNSFKSNSADVKFISGNNIIEYWAAEQPHDPSQRFTVNVPLLPDVWLLPTGEPTTRAKMMMILRNLTSIAVKASYYAQPIKAIMEQFEIEVGGGNNVDSPVTASSVEICQCPPPYTGNSCQFCAPGYYRVKSDSLTGTSCVPCNCYGHTGTCDPDTGICSDCQHNTVGEHCERCMEGFYGNSTNGSPYACLACACPHATPTNNFAISCEVSETGNLQSCNCKPGFSGDRCEICDVGFYGDPLMYAGTCEPCFCNNNNNLTEYGSCNPQSGDCALCKDNTDGRNCEYCKPWYYGDAVTAKNCTECSCNQCGSYNCDNTLGKCNCQPYVEGENCDKCVENAWGFDSCQGCRMCDCGTAASNSQCDLKTGQCACMPGADGMRCERCKHGYWNYGAEGCKKCDCEADLSMGTVCDVQTGHCHCQEGATGHRCDSCLEGFLRIPTMGCRQCDECVFALDSELDGLKITADALNATLANVSSVALIGAKIHRINKNIDKFGPQLQLIIDHRDGNSEMHKFQSTFEKALDDASKIDIQTTRLDEQFKNMDVILSNASNSVKRLQSDAQDLYSVTHWIIHGIRNMPEEYRNRPPIHNREQLIADGERYLEKLRNNTFDSKIDEIQKIYDETAKLGELIQSWKDKSKNQSGEVDALKEKLIDLNNITKEFERELQGIHRTATEAGRLMESLPFFQINSLINGIEKDSQAAQGFIETHQSINRKLVDIENQLRDFTDTLRKDITELNQGSENVKATMAKRRRKRRSTEKTNQQLLEELKQNEQKALALMGIYDAARLESKTFVDATHIYEDLLVSLADARNYSADAISKSHEAGNDAQGIAETSKKLSDTSQQLSTNIKKILTEDIKELNGKKEKLDERLKNILAKAETFWAFINSTGMNPEDIKKLEAAVTAILTTEDRMTTINSTTSELTPKVEEIAGKVGKLIEEGNEYQIALDKSKAQLGEAEKQIPVVAAKIEALDERINKNEKVLSEYALKIIALKEKIALARDKTNMIKLSAHFEPLSHLELPISQQTNDVSIYTDIRFFFRTPRDSGTLLYLGNEEGNNAEYINLEIDDRKPKLVINLGNGPITAVLPTEVNDNQWRELIIRRAGGHAAFEVSKPNTDEIDQHVEVSVKDSNAVLNLEPASQRILLGGFPQDFRVPSAVLNRTFTGDVDTLRINGMLIGLWNGKKVGNVLGAPHRPPVAYETSEENAVSFDGNGYLQIGAGSYNLRKRTTVLLSFMTYSPDGLLFFVGKDNDQLVVELTGGRVSLSFDLGSGTGRVTSSNDNYNDGKWHIVHINRNERRAKLEVDGSDVAEGESPGTMFEMSVSDSIYLGGLPQGVEARRFTVQPFRGCLKNLKIDADYANLAHSKAAKGIQPSCPYTHVRVASTISERASMTLGKLSAKDTFDLSIRFRTEQTTAHIVSVLSAENENLLQANLEGGRIIVDVNGDDEKVEVPLSPVGNGDWHYLTITRKNDEVIVTLDDSVAKKSTVSDTADYLPSDSLKLQLGKYEDGKHFVGCLADVVWNGALTNFAMYTANEVKLTECTMQSSSTNETAIIPHLDQIEKDSKVLPTEDSLQVTTAPTPKSSSVPSPARKPDECALHLVPHGLREDSAGFRFGTQKGSRLEFDRASGDLDRNLIFSVQLRAIATNGFILFVSNEKQTDFITMFLNNGLINFMFGQPSYYVHLVSTTSMLDNEWHTVRVEREGSAATLYVDGNQEANNQSIGLESLEVQPPLFIGGLSQESVPIRSKIFNNRKELPIRSEFGGCLRDFKINGKKFDNPAREQGVVPCSEVKESGIFFGKEGGHAVLDPEFVFTSNYAIEMEIRPRTKNALLLSVGVLEFASVQLVDGNVVFMVDIGSGSYNVTSSFTIPNAICDGHWHHIKVTMKKNIITISVDQRSGMTFIKKNKDVIGKDKLYFGGIPRGMKLPKPIHTDPYVGCVRNVAYLPNAKNDGRIEYDMQSLATFGDVTKDHCPLN</sequence>
<dbReference type="Proteomes" id="UP000887580">
    <property type="component" value="Unplaced"/>
</dbReference>
<proteinExistence type="predicted"/>
<name>A0AC35G456_9BILA</name>
<reference evidence="2" key="1">
    <citation type="submission" date="2022-11" db="UniProtKB">
        <authorList>
            <consortium name="WormBaseParasite"/>
        </authorList>
    </citation>
    <scope>IDENTIFICATION</scope>
</reference>
<organism evidence="1 2">
    <name type="scientific">Panagrolaimus sp. PS1159</name>
    <dbReference type="NCBI Taxonomy" id="55785"/>
    <lineage>
        <taxon>Eukaryota</taxon>
        <taxon>Metazoa</taxon>
        <taxon>Ecdysozoa</taxon>
        <taxon>Nematoda</taxon>
        <taxon>Chromadorea</taxon>
        <taxon>Rhabditida</taxon>
        <taxon>Tylenchina</taxon>
        <taxon>Panagrolaimomorpha</taxon>
        <taxon>Panagrolaimoidea</taxon>
        <taxon>Panagrolaimidae</taxon>
        <taxon>Panagrolaimus</taxon>
    </lineage>
</organism>
<dbReference type="WBParaSite" id="PS1159_v2.g23893.t1">
    <property type="protein sequence ID" value="PS1159_v2.g23893.t1"/>
    <property type="gene ID" value="PS1159_v2.g23893"/>
</dbReference>
<protein>
    <submittedName>
        <fullName evidence="2">Laminin-like protein epi-1</fullName>
    </submittedName>
</protein>